<feature type="non-terminal residue" evidence="2">
    <location>
        <position position="1"/>
    </location>
</feature>
<feature type="non-terminal residue" evidence="2">
    <location>
        <position position="1654"/>
    </location>
</feature>
<dbReference type="Gene3D" id="3.40.50.300">
    <property type="entry name" value="P-loop containing nucleotide triphosphate hydrolases"/>
    <property type="match status" value="2"/>
</dbReference>
<dbReference type="EMBL" id="CALNXI010002138">
    <property type="protein sequence ID" value="CAH3183579.1"/>
    <property type="molecule type" value="Genomic_DNA"/>
</dbReference>
<dbReference type="Pfam" id="PF18738">
    <property type="entry name" value="HEPN_DZIP3"/>
    <property type="match status" value="1"/>
</dbReference>
<name>A0ABN8RXM8_9CNID</name>
<reference evidence="2 3" key="1">
    <citation type="submission" date="2022-05" db="EMBL/GenBank/DDBJ databases">
        <authorList>
            <consortium name="Genoscope - CEA"/>
            <person name="William W."/>
        </authorList>
    </citation>
    <scope>NUCLEOTIDE SEQUENCE [LARGE SCALE GENOMIC DNA]</scope>
</reference>
<keyword evidence="3" id="KW-1185">Reference proteome</keyword>
<dbReference type="Pfam" id="PF13424">
    <property type="entry name" value="TPR_12"/>
    <property type="match status" value="2"/>
</dbReference>
<dbReference type="InterPro" id="IPR042197">
    <property type="entry name" value="Apaf_helical"/>
</dbReference>
<dbReference type="Proteomes" id="UP001159427">
    <property type="component" value="Unassembled WGS sequence"/>
</dbReference>
<organism evidence="2 3">
    <name type="scientific">Porites evermanni</name>
    <dbReference type="NCBI Taxonomy" id="104178"/>
    <lineage>
        <taxon>Eukaryota</taxon>
        <taxon>Metazoa</taxon>
        <taxon>Cnidaria</taxon>
        <taxon>Anthozoa</taxon>
        <taxon>Hexacorallia</taxon>
        <taxon>Scleractinia</taxon>
        <taxon>Fungiina</taxon>
        <taxon>Poritidae</taxon>
        <taxon>Porites</taxon>
    </lineage>
</organism>
<evidence type="ECO:0000313" key="2">
    <source>
        <dbReference type="EMBL" id="CAH3183579.1"/>
    </source>
</evidence>
<dbReference type="InterPro" id="IPR019734">
    <property type="entry name" value="TPR_rpt"/>
</dbReference>
<dbReference type="SMART" id="SM00028">
    <property type="entry name" value="TPR"/>
    <property type="match status" value="7"/>
</dbReference>
<evidence type="ECO:0000259" key="1">
    <source>
        <dbReference type="PROSITE" id="PS50837"/>
    </source>
</evidence>
<feature type="domain" description="NACHT" evidence="1">
    <location>
        <begin position="1013"/>
        <end position="1134"/>
    </location>
</feature>
<dbReference type="Pfam" id="PF05729">
    <property type="entry name" value="NACHT"/>
    <property type="match status" value="2"/>
</dbReference>
<dbReference type="PROSITE" id="PS50837">
    <property type="entry name" value="NACHT"/>
    <property type="match status" value="1"/>
</dbReference>
<comment type="caution">
    <text evidence="2">The sequence shown here is derived from an EMBL/GenBank/DDBJ whole genome shotgun (WGS) entry which is preliminary data.</text>
</comment>
<proteinExistence type="predicted"/>
<dbReference type="InterPro" id="IPR027417">
    <property type="entry name" value="P-loop_NTPase"/>
</dbReference>
<dbReference type="InterPro" id="IPR011990">
    <property type="entry name" value="TPR-like_helical_dom_sf"/>
</dbReference>
<dbReference type="SMART" id="SM00382">
    <property type="entry name" value="AAA"/>
    <property type="match status" value="2"/>
</dbReference>
<dbReference type="CDD" id="cd00009">
    <property type="entry name" value="AAA"/>
    <property type="match status" value="1"/>
</dbReference>
<dbReference type="InterPro" id="IPR003593">
    <property type="entry name" value="AAA+_ATPase"/>
</dbReference>
<dbReference type="SUPFAM" id="SSF52540">
    <property type="entry name" value="P-loop containing nucleoside triphosphate hydrolases"/>
    <property type="match status" value="2"/>
</dbReference>
<dbReference type="PANTHER" id="PTHR47691:SF3">
    <property type="entry name" value="HTH-TYPE TRANSCRIPTIONAL REGULATOR RV0890C-RELATED"/>
    <property type="match status" value="1"/>
</dbReference>
<dbReference type="InterPro" id="IPR007111">
    <property type="entry name" value="NACHT_NTPase"/>
</dbReference>
<dbReference type="PRINTS" id="PR00364">
    <property type="entry name" value="DISEASERSIST"/>
</dbReference>
<gene>
    <name evidence="2" type="ORF">PEVE_00014948</name>
</gene>
<dbReference type="Gene3D" id="1.25.40.10">
    <property type="entry name" value="Tetratricopeptide repeat domain"/>
    <property type="match status" value="2"/>
</dbReference>
<sequence>RLQNCKSEKSIDHETCKRVEDDDQHWRKFQELDILPHERMFGRSEELQKVVESIESGTISVVLITGGPGFGKTTLAKAVAHELAKSENVRKVLFCRLLSKKTSNEAAIEMIHVCGKSYAQPPEYPDQWLTDWSRQVQMQVTFVLDNADDILESKQRSPFLAILRKMTESSEKKLTFVITSRRLFKPRDLPSEVVVLSSLPPEQAKNVLISRVRDEEIGKNLSRTEEIVKLCGYVPLALCIIGSLLSDYTEERLVKDLEKEPMKLLDDGNYESIESVIKTSFDVLSKDKQYALVLMSIFPGSFDSDAAVAVIPKVSSEFENPPVSVLLSLKRSSLVEQPSPRRYQLHPLIRAFGKKIGQANDPQVLVGTEKLACAHFICLLAQNAKIFWSKDQCKKAIDLFSEDRHNFEHFLQVYAKAAEIRDEETLDNCKEFQHNFLQNCMYLEKCVSPSFYTDFLEALLSYTEPKIEPVRATELLCLRGHEKRKVGAKENDHQVDMKDAYNLYSENSGKFETNTMSAVFLLNSYADSICKRGDPANNSRVAEINGNALELSESLEKGHPERAEALLFAGRFAKRAGKRSGAEMRLQEALELFQEFLGTHLSTVHALKEMADFYFSGLKDADLEKALTHYKKALDMMKQLGMENNKANIMILKNYGICCREKGNFQEGKKYLERAYFVTDRELLPDHNWKVLIKTNLALLHEKNGKEEEAIVSMREALEMCNRLKKPINRLGNKHSNEVISFLNRHEEYSHAKVYRESTATMASLSSFSSSSIDSGSGSVYDTSEEKTNGTRLARLLVDGGTHVLRKFLDAVYPEPRLLAKELKKNSVKFQNLKSKRVISNHQWETLFPTSRLPDSKEFDITLLHLLIREVCYLPEPLTGWHKMPADGDQSLEANIARIKCFRNELCHSVSTSIPNEEFEDKWNTIASSLEAIKIGVYRKKIQALKNDSIDHKTRKRVEEEVEKWQQFQELEDIKPISQLDSYFPDILPHERMFGRSQELQEVVKCIEGGTVSVVLITGGPGFGKTTMAKAVAHELARSENMRKVLFCRLLSKKTFNEVAIEMIHVCGKSYAQPPEYPDQWLKDWSRQIPVQVTFVLDNADDILETEQRSSFLDILEEMTQLSEKKLTFVITSREQFKLCGRVPLALCIVGSLLSDYTEERLVNDLEKEPMKLLDDGNESIERVIKTSFDLLSKDKQDSLVLMSIFPGSFDSDAAVAVISRACSESGTLPVYVLRCLKNSSLVEQLSPRRYQLHPLIRAFGKKIGQAIDPQILVGVEKLACAHFICILAQNAKIFWSKDQCKKAIDLFSKDGHNFEHFLQVYAKAAEIRDEETLDNCKEFQHDFLQNCMYLEKCLSPSSYTDFLEALLSCTDPKIESVRAAELLCLRGQEKRKVGDKENDYQVDMKDAYNLYSENSGKFETNTMSTVFLLNSYADSVSKRGDPANNAKVEEINGNALELSESLEKGHPERAEALLLAGRFAKRRREWPEAERRLQKALELFQNILGTHLSTVHALKEMADFYFSDPTDNDLETALAYYKRALEMMKQLGMENNKAIIMILKNYGVLLKEKGNCQEGTKCLERGYFVADRELKPDHMWKVMIKTHLALLHEKNGKEEDAIASMQEALEMCNRLKKPIKHLGIKHSNDVISFVKSH</sequence>
<dbReference type="SUPFAM" id="SSF48452">
    <property type="entry name" value="TPR-like"/>
    <property type="match status" value="2"/>
</dbReference>
<dbReference type="PANTHER" id="PTHR47691">
    <property type="entry name" value="REGULATOR-RELATED"/>
    <property type="match status" value="1"/>
</dbReference>
<dbReference type="InterPro" id="IPR041249">
    <property type="entry name" value="HEPN_DZIP3"/>
</dbReference>
<accession>A0ABN8RXM8</accession>
<dbReference type="Gene3D" id="1.10.8.430">
    <property type="entry name" value="Helical domain of apoptotic protease-activating factors"/>
    <property type="match status" value="1"/>
</dbReference>
<evidence type="ECO:0000313" key="3">
    <source>
        <dbReference type="Proteomes" id="UP001159427"/>
    </source>
</evidence>
<protein>
    <recommendedName>
        <fullName evidence="1">NACHT domain-containing protein</fullName>
    </recommendedName>
</protein>